<dbReference type="AlphaFoldDB" id="A0A1D2N5S6"/>
<dbReference type="STRING" id="48709.A0A1D2N5S6"/>
<dbReference type="Proteomes" id="UP000094527">
    <property type="component" value="Unassembled WGS sequence"/>
</dbReference>
<dbReference type="OrthoDB" id="6436078at2759"/>
<feature type="compositionally biased region" description="Low complexity" evidence="2">
    <location>
        <begin position="283"/>
        <end position="314"/>
    </location>
</feature>
<dbReference type="PROSITE" id="PS51155">
    <property type="entry name" value="CHIT_BIND_RR_2"/>
    <property type="match status" value="1"/>
</dbReference>
<keyword evidence="5" id="KW-1185">Reference proteome</keyword>
<sequence>MKRISPVLVLLLAAGCANAGISDWLNPFRMFGGKPPPGAATAPLLEGFSTVPADQGIGGPVNFISSLIHPILDLQRVILMMGSSLVSHLALPILQAIPQILTPSQRLLARDHIPLQRSRAPPPQHAAASSPINGPPQDSPDGSPLGYGDFSQLANGPSGNDYEGNGPPSPQGPISGAPQRHRGPPPGYRGRPGGRGRSAGQPDPHNLTILNKEDQVQITKDMEGPHQAHLTPITSNRGPSGQPSGPPPGFGGGPGQGSDAPFFASSPGANAGPFGNRPDQDRSPFQGGPQQSSPFGQGPSEGIFGPSEGAPQQQGPGGPGPGNGNGPQSFFGANGNDYPEQFEGGSRETREPHPQQNPQGPDFRPQPNGPPQGLPGFGDLSSLNDSPGEQSPGFYGALHNTEGGQQQGSGAPNFFNQQQQQPGAAPSSIGGPGGPPQGSPYLNSHQGPSPYGHHGGPAQNNGPQYAPRPRKPPIRLGLRNPLAAAFQSSASNVPAYSHSHNNHGGGPLMMSASGAKPSIIPGPKLARSLLRPFIRKPGGILPLSSPRDPNYRRMSLSPSNMSPVTAQFEPDTAASGGLNGGYGDVGLSPNGDRILYHVSGHSGPHSYRFGFDTGKGYNRIFRFEEKDGKGYVTGKYGFYDKSGKLNIINYQAHPKHGYHAERGHSHGHY</sequence>
<organism evidence="4 5">
    <name type="scientific">Orchesella cincta</name>
    <name type="common">Springtail</name>
    <name type="synonym">Podura cincta</name>
    <dbReference type="NCBI Taxonomy" id="48709"/>
    <lineage>
        <taxon>Eukaryota</taxon>
        <taxon>Metazoa</taxon>
        <taxon>Ecdysozoa</taxon>
        <taxon>Arthropoda</taxon>
        <taxon>Hexapoda</taxon>
        <taxon>Collembola</taxon>
        <taxon>Entomobryomorpha</taxon>
        <taxon>Entomobryoidea</taxon>
        <taxon>Orchesellidae</taxon>
        <taxon>Orchesellinae</taxon>
        <taxon>Orchesella</taxon>
    </lineage>
</organism>
<evidence type="ECO:0000313" key="4">
    <source>
        <dbReference type="EMBL" id="ODN00306.1"/>
    </source>
</evidence>
<evidence type="ECO:0000256" key="3">
    <source>
        <dbReference type="SAM" id="SignalP"/>
    </source>
</evidence>
<accession>A0A1D2N5S6</accession>
<reference evidence="4 5" key="1">
    <citation type="journal article" date="2016" name="Genome Biol. Evol.">
        <title>Gene Family Evolution Reflects Adaptation to Soil Environmental Stressors in the Genome of the Collembolan Orchesella cincta.</title>
        <authorList>
            <person name="Faddeeva-Vakhrusheva A."/>
            <person name="Derks M.F."/>
            <person name="Anvar S.Y."/>
            <person name="Agamennone V."/>
            <person name="Suring W."/>
            <person name="Smit S."/>
            <person name="van Straalen N.M."/>
            <person name="Roelofs D."/>
        </authorList>
    </citation>
    <scope>NUCLEOTIDE SEQUENCE [LARGE SCALE GENOMIC DNA]</scope>
    <source>
        <tissue evidence="4">Mixed pool</tissue>
    </source>
</reference>
<gene>
    <name evidence="4" type="ORF">Ocin01_06375</name>
</gene>
<feature type="chain" id="PRO_5008905085" description="Pro-resilin" evidence="3">
    <location>
        <begin position="20"/>
        <end position="669"/>
    </location>
</feature>
<dbReference type="InterPro" id="IPR000618">
    <property type="entry name" value="Insect_cuticle"/>
</dbReference>
<feature type="compositionally biased region" description="Basic and acidic residues" evidence="2">
    <location>
        <begin position="211"/>
        <end position="226"/>
    </location>
</feature>
<feature type="compositionally biased region" description="Low complexity" evidence="2">
    <location>
        <begin position="410"/>
        <end position="429"/>
    </location>
</feature>
<evidence type="ECO:0000256" key="1">
    <source>
        <dbReference type="PROSITE-ProRule" id="PRU00497"/>
    </source>
</evidence>
<feature type="signal peptide" evidence="3">
    <location>
        <begin position="1"/>
        <end position="19"/>
    </location>
</feature>
<comment type="caution">
    <text evidence="4">The sequence shown here is derived from an EMBL/GenBank/DDBJ whole genome shotgun (WGS) entry which is preliminary data.</text>
</comment>
<evidence type="ECO:0000313" key="5">
    <source>
        <dbReference type="Proteomes" id="UP000094527"/>
    </source>
</evidence>
<keyword evidence="3" id="KW-0732">Signal</keyword>
<proteinExistence type="predicted"/>
<name>A0A1D2N5S6_ORCCI</name>
<dbReference type="PROSITE" id="PS51257">
    <property type="entry name" value="PROKAR_LIPOPROTEIN"/>
    <property type="match status" value="1"/>
</dbReference>
<feature type="compositionally biased region" description="Gly residues" evidence="2">
    <location>
        <begin position="315"/>
        <end position="325"/>
    </location>
</feature>
<dbReference type="GO" id="GO:0042302">
    <property type="term" value="F:structural constituent of cuticle"/>
    <property type="evidence" value="ECO:0007669"/>
    <property type="project" value="UniProtKB-UniRule"/>
</dbReference>
<dbReference type="OMA" id="KYGFYDK"/>
<protein>
    <recommendedName>
        <fullName evidence="6">Pro-resilin</fullName>
    </recommendedName>
</protein>
<dbReference type="Pfam" id="PF00379">
    <property type="entry name" value="Chitin_bind_4"/>
    <property type="match status" value="1"/>
</dbReference>
<dbReference type="EMBL" id="LJIJ01000215">
    <property type="protein sequence ID" value="ODN00306.1"/>
    <property type="molecule type" value="Genomic_DNA"/>
</dbReference>
<keyword evidence="1" id="KW-0193">Cuticle</keyword>
<evidence type="ECO:0000256" key="2">
    <source>
        <dbReference type="SAM" id="MobiDB-lite"/>
    </source>
</evidence>
<feature type="region of interest" description="Disordered" evidence="2">
    <location>
        <begin position="117"/>
        <end position="476"/>
    </location>
</feature>
<evidence type="ECO:0008006" key="6">
    <source>
        <dbReference type="Google" id="ProtNLM"/>
    </source>
</evidence>